<proteinExistence type="predicted"/>
<accession>A0AAJ0CR09</accession>
<feature type="compositionally biased region" description="Basic and acidic residues" evidence="1">
    <location>
        <begin position="67"/>
        <end position="84"/>
    </location>
</feature>
<sequence length="203" mass="21197">MAQQNDSKVTTADTQSPSDFVNAASNFDSAKDLSADMAAPYGTRSRNRGGRVNYAEDKDIEMDSFDYYDKKDPEGGKKSSRKSDAGTNGDNTPRSVGSRRAAAEEAKAAAASQNGSKDTTPGITTSALQAAQPSGAVPGTRKRKLATTTSVPNKKAASGQAALVSGSSWPDTNMLTFDNCNHHADANGRMVADDGTVLEPNGE</sequence>
<dbReference type="EMBL" id="JASWJB010000071">
    <property type="protein sequence ID" value="KAK2601722.1"/>
    <property type="molecule type" value="Genomic_DNA"/>
</dbReference>
<reference evidence="2" key="1">
    <citation type="submission" date="2023-06" db="EMBL/GenBank/DDBJ databases">
        <title>Conoideocrella luteorostrata (Hypocreales: Clavicipitaceae), a potential biocontrol fungus for elongate hemlock scale in United States Christmas tree production areas.</title>
        <authorList>
            <person name="Barrett H."/>
            <person name="Lovett B."/>
            <person name="Macias A.M."/>
            <person name="Stajich J.E."/>
            <person name="Kasson M.T."/>
        </authorList>
    </citation>
    <scope>NUCLEOTIDE SEQUENCE</scope>
    <source>
        <strain evidence="2">ARSEF 14590</strain>
    </source>
</reference>
<keyword evidence="3" id="KW-1185">Reference proteome</keyword>
<protein>
    <submittedName>
        <fullName evidence="2">PHD type zinc finger protein with BAH domain-containing protein</fullName>
    </submittedName>
</protein>
<feature type="compositionally biased region" description="Polar residues" evidence="1">
    <location>
        <begin position="112"/>
        <end position="132"/>
    </location>
</feature>
<evidence type="ECO:0000256" key="1">
    <source>
        <dbReference type="SAM" id="MobiDB-lite"/>
    </source>
</evidence>
<gene>
    <name evidence="2" type="primary">SNT2_2</name>
    <name evidence="2" type="ORF">QQS21_004710</name>
</gene>
<feature type="region of interest" description="Disordered" evidence="1">
    <location>
        <begin position="1"/>
        <end position="170"/>
    </location>
</feature>
<dbReference type="AlphaFoldDB" id="A0AAJ0CR09"/>
<evidence type="ECO:0000313" key="2">
    <source>
        <dbReference type="EMBL" id="KAK2601722.1"/>
    </source>
</evidence>
<organism evidence="2 3">
    <name type="scientific">Conoideocrella luteorostrata</name>
    <dbReference type="NCBI Taxonomy" id="1105319"/>
    <lineage>
        <taxon>Eukaryota</taxon>
        <taxon>Fungi</taxon>
        <taxon>Dikarya</taxon>
        <taxon>Ascomycota</taxon>
        <taxon>Pezizomycotina</taxon>
        <taxon>Sordariomycetes</taxon>
        <taxon>Hypocreomycetidae</taxon>
        <taxon>Hypocreales</taxon>
        <taxon>Clavicipitaceae</taxon>
        <taxon>Conoideocrella</taxon>
    </lineage>
</organism>
<dbReference type="Proteomes" id="UP001251528">
    <property type="component" value="Unassembled WGS sequence"/>
</dbReference>
<name>A0AAJ0CR09_9HYPO</name>
<feature type="compositionally biased region" description="Polar residues" evidence="1">
    <location>
        <begin position="1"/>
        <end position="28"/>
    </location>
</feature>
<feature type="compositionally biased region" description="Polar residues" evidence="1">
    <location>
        <begin position="85"/>
        <end position="95"/>
    </location>
</feature>
<comment type="caution">
    <text evidence="2">The sequence shown here is derived from an EMBL/GenBank/DDBJ whole genome shotgun (WGS) entry which is preliminary data.</text>
</comment>
<evidence type="ECO:0000313" key="3">
    <source>
        <dbReference type="Proteomes" id="UP001251528"/>
    </source>
</evidence>